<evidence type="ECO:0000259" key="1">
    <source>
        <dbReference type="Pfam" id="PF00144"/>
    </source>
</evidence>
<dbReference type="PANTHER" id="PTHR43283:SF7">
    <property type="entry name" value="BETA-LACTAMASE-RELATED DOMAIN-CONTAINING PROTEIN"/>
    <property type="match status" value="1"/>
</dbReference>
<dbReference type="PANTHER" id="PTHR43283">
    <property type="entry name" value="BETA-LACTAMASE-RELATED"/>
    <property type="match status" value="1"/>
</dbReference>
<gene>
    <name evidence="2" type="ORF">ACFPMF_00465</name>
</gene>
<name>A0ABW0I5I9_9BACT</name>
<comment type="caution">
    <text evidence="2">The sequence shown here is derived from an EMBL/GenBank/DDBJ whole genome shotgun (WGS) entry which is preliminary data.</text>
</comment>
<dbReference type="InterPro" id="IPR012338">
    <property type="entry name" value="Beta-lactam/transpept-like"/>
</dbReference>
<dbReference type="InterPro" id="IPR050789">
    <property type="entry name" value="Diverse_Enzym_Activities"/>
</dbReference>
<proteinExistence type="predicted"/>
<accession>A0ABW0I5I9</accession>
<keyword evidence="2" id="KW-0378">Hydrolase</keyword>
<dbReference type="RefSeq" id="WP_379840446.1">
    <property type="nucleotide sequence ID" value="NZ_JBHSMA010000001.1"/>
</dbReference>
<dbReference type="Pfam" id="PF00144">
    <property type="entry name" value="Beta-lactamase"/>
    <property type="match status" value="1"/>
</dbReference>
<organism evidence="2 3">
    <name type="scientific">Larkinella bovis</name>
    <dbReference type="NCBI Taxonomy" id="683041"/>
    <lineage>
        <taxon>Bacteria</taxon>
        <taxon>Pseudomonadati</taxon>
        <taxon>Bacteroidota</taxon>
        <taxon>Cytophagia</taxon>
        <taxon>Cytophagales</taxon>
        <taxon>Spirosomataceae</taxon>
        <taxon>Larkinella</taxon>
    </lineage>
</organism>
<dbReference type="SUPFAM" id="SSF56601">
    <property type="entry name" value="beta-lactamase/transpeptidase-like"/>
    <property type="match status" value="1"/>
</dbReference>
<sequence>MGYTQHDALTPGEALTEQIAARKPQGYGRRPPKPSAVFPDYQWATQTPAQAKLDSVSLNRLRDFVGGHGCVVRHGYLVYSWGKSDGMYDIASAFKPILSTLMLMAVQEGKLPGPDAEVADYEPRLRELNGGKDKAMTFRHLASQTSGYGLSERPGEAYAYNDYALALYYDVLTEKVFGQSGNEILKTRLGEPLQFSDPYTFTVFGASNRPGRLGCSVRDLARIGLLYLRGGRWKDRQLLTPEHVRLATTSPIPATIPLTKAQDALMLAGQRSIGGTKNITSLGPGCYSFNWWLNVENPPNGQLYPALPPSTFIASGHTPRREMVVIPEWDLIVVWNEAKLALGDTEGAQVAMQWIAKSVANR</sequence>
<keyword evidence="3" id="KW-1185">Reference proteome</keyword>
<dbReference type="InterPro" id="IPR001466">
    <property type="entry name" value="Beta-lactam-related"/>
</dbReference>
<dbReference type="Proteomes" id="UP001596106">
    <property type="component" value="Unassembled WGS sequence"/>
</dbReference>
<dbReference type="Gene3D" id="3.40.710.10">
    <property type="entry name" value="DD-peptidase/beta-lactamase superfamily"/>
    <property type="match status" value="1"/>
</dbReference>
<dbReference type="EMBL" id="JBHSMA010000001">
    <property type="protein sequence ID" value="MFC5407762.1"/>
    <property type="molecule type" value="Genomic_DNA"/>
</dbReference>
<evidence type="ECO:0000313" key="3">
    <source>
        <dbReference type="Proteomes" id="UP001596106"/>
    </source>
</evidence>
<reference evidence="3" key="1">
    <citation type="journal article" date="2019" name="Int. J. Syst. Evol. Microbiol.">
        <title>The Global Catalogue of Microorganisms (GCM) 10K type strain sequencing project: providing services to taxonomists for standard genome sequencing and annotation.</title>
        <authorList>
            <consortium name="The Broad Institute Genomics Platform"/>
            <consortium name="The Broad Institute Genome Sequencing Center for Infectious Disease"/>
            <person name="Wu L."/>
            <person name="Ma J."/>
        </authorList>
    </citation>
    <scope>NUCLEOTIDE SEQUENCE [LARGE SCALE GENOMIC DNA]</scope>
    <source>
        <strain evidence="3">CCUG 55250</strain>
    </source>
</reference>
<evidence type="ECO:0000313" key="2">
    <source>
        <dbReference type="EMBL" id="MFC5407762.1"/>
    </source>
</evidence>
<feature type="domain" description="Beta-lactamase-related" evidence="1">
    <location>
        <begin position="66"/>
        <end position="286"/>
    </location>
</feature>
<dbReference type="EC" id="3.-.-.-" evidence="2"/>
<protein>
    <submittedName>
        <fullName evidence="2">Serine hydrolase domain-containing protein</fullName>
        <ecNumber evidence="2">3.-.-.-</ecNumber>
    </submittedName>
</protein>
<dbReference type="GO" id="GO:0016787">
    <property type="term" value="F:hydrolase activity"/>
    <property type="evidence" value="ECO:0007669"/>
    <property type="project" value="UniProtKB-KW"/>
</dbReference>